<dbReference type="InterPro" id="IPR039495">
    <property type="entry name" value="TAF1A"/>
</dbReference>
<evidence type="ECO:0000313" key="1">
    <source>
        <dbReference type="EMBL" id="AEL98817.1"/>
    </source>
</evidence>
<feature type="non-terminal residue" evidence="1">
    <location>
        <position position="258"/>
    </location>
</feature>
<dbReference type="AlphaFoldDB" id="G5DWC0"/>
<dbReference type="GO" id="GO:0006360">
    <property type="term" value="P:transcription by RNA polymerase I"/>
    <property type="evidence" value="ECO:0007669"/>
    <property type="project" value="InterPro"/>
</dbReference>
<dbReference type="GO" id="GO:0000120">
    <property type="term" value="C:RNA polymerase I transcription regulator complex"/>
    <property type="evidence" value="ECO:0007669"/>
    <property type="project" value="InterPro"/>
</dbReference>
<dbReference type="EMBL" id="JO495354">
    <property type="protein sequence ID" value="AEL98817.1"/>
    <property type="molecule type" value="mRNA"/>
</dbReference>
<accession>G5DWC0</accession>
<dbReference type="PANTHER" id="PTHR36720:SF1">
    <property type="entry name" value="TAF RNA POLYMERASE I SUBUNIT A"/>
    <property type="match status" value="1"/>
</dbReference>
<organism evidence="1">
    <name type="scientific">Silene latifolia</name>
    <name type="common">White campion</name>
    <name type="synonym">Bladder campion</name>
    <dbReference type="NCBI Taxonomy" id="37657"/>
    <lineage>
        <taxon>Eukaryota</taxon>
        <taxon>Viridiplantae</taxon>
        <taxon>Streptophyta</taxon>
        <taxon>Embryophyta</taxon>
        <taxon>Tracheophyta</taxon>
        <taxon>Spermatophyta</taxon>
        <taxon>Magnoliopsida</taxon>
        <taxon>eudicotyledons</taxon>
        <taxon>Gunneridae</taxon>
        <taxon>Pentapetalae</taxon>
        <taxon>Caryophyllales</taxon>
        <taxon>Caryophyllaceae</taxon>
        <taxon>Sileneae</taxon>
        <taxon>Silene</taxon>
        <taxon>Silene subgen. Behenantha</taxon>
        <taxon>Silene sect. Melandrium</taxon>
    </lineage>
</organism>
<feature type="non-terminal residue" evidence="1">
    <location>
        <position position="1"/>
    </location>
</feature>
<sequence length="258" mass="29325">IGLASYEFWYSGLLEEIKQRNLDDVCKPLHLEGVDSTSFGLLDDMREEDADSINESCSDLNDHSEVSVVNDNGAHSNFGQKPDEKSSKAYTNLRVEHRRQIKIQAVSENTIETIEENDDSMEDRDDQFHCSTSFNFEGLQSLLPFRMPFPDDMAYLPSYKDYYEDAVKYLKLALQSPPPVSEASLLPLVQLLLLGGQVNEAFLVVEQFCYGSNSALPYRLRARLQECTEAKDPDKISLCFEGVIKKDPTCRRSLTRLM</sequence>
<name>G5DWC0_SILLA</name>
<dbReference type="PANTHER" id="PTHR36720">
    <property type="entry name" value="TAF RNA POLYMERASE I SUBUNIT A"/>
    <property type="match status" value="1"/>
</dbReference>
<protein>
    <submittedName>
        <fullName evidence="1">Uncharacterized protein</fullName>
    </submittedName>
</protein>
<dbReference type="Pfam" id="PF14929">
    <property type="entry name" value="TAF1_subA"/>
    <property type="match status" value="1"/>
</dbReference>
<proteinExistence type="evidence at transcript level"/>
<reference evidence="1" key="1">
    <citation type="journal article" date="2011" name="Curr. Biol.">
        <title>Preservation of the y transcriptome in a 10-million-year-old plant sex chromosome system.</title>
        <authorList>
            <person name="Bergero R."/>
            <person name="Charlesworth D."/>
        </authorList>
    </citation>
    <scope>NUCLEOTIDE SEQUENCE</scope>
    <source>
        <tissue evidence="1">Male and female bud flowers</tissue>
    </source>
</reference>